<keyword evidence="3" id="KW-1185">Reference proteome</keyword>
<comment type="caution">
    <text evidence="2">The sequence shown here is derived from an EMBL/GenBank/DDBJ whole genome shotgun (WGS) entry which is preliminary data.</text>
</comment>
<feature type="non-terminal residue" evidence="2">
    <location>
        <position position="1"/>
    </location>
</feature>
<sequence length="71" mass="8175">PEPMEVDEWSCDEPMEWEPVDTVEPMEWEESFIPPQVGPSLQGTPEPGNVSAPKTNQLDNDRRKKKALRRL</sequence>
<proteinExistence type="predicted"/>
<gene>
    <name evidence="2" type="ORF">AVEN_62757_1</name>
</gene>
<evidence type="ECO:0000313" key="2">
    <source>
        <dbReference type="EMBL" id="GBM67284.1"/>
    </source>
</evidence>
<dbReference type="EMBL" id="BGPR01103714">
    <property type="protein sequence ID" value="GBM67284.1"/>
    <property type="molecule type" value="Genomic_DNA"/>
</dbReference>
<protein>
    <submittedName>
        <fullName evidence="2">Uncharacterized protein</fullName>
    </submittedName>
</protein>
<evidence type="ECO:0000313" key="3">
    <source>
        <dbReference type="Proteomes" id="UP000499080"/>
    </source>
</evidence>
<feature type="region of interest" description="Disordered" evidence="1">
    <location>
        <begin position="33"/>
        <end position="71"/>
    </location>
</feature>
<evidence type="ECO:0000256" key="1">
    <source>
        <dbReference type="SAM" id="MobiDB-lite"/>
    </source>
</evidence>
<reference evidence="2 3" key="1">
    <citation type="journal article" date="2019" name="Sci. Rep.">
        <title>Orb-weaving spider Araneus ventricosus genome elucidates the spidroin gene catalogue.</title>
        <authorList>
            <person name="Kono N."/>
            <person name="Nakamura H."/>
            <person name="Ohtoshi R."/>
            <person name="Moran D.A.P."/>
            <person name="Shinohara A."/>
            <person name="Yoshida Y."/>
            <person name="Fujiwara M."/>
            <person name="Mori M."/>
            <person name="Tomita M."/>
            <person name="Arakawa K."/>
        </authorList>
    </citation>
    <scope>NUCLEOTIDE SEQUENCE [LARGE SCALE GENOMIC DNA]</scope>
</reference>
<dbReference type="AlphaFoldDB" id="A0A4Y2HPG4"/>
<organism evidence="2 3">
    <name type="scientific">Araneus ventricosus</name>
    <name type="common">Orbweaver spider</name>
    <name type="synonym">Epeira ventricosa</name>
    <dbReference type="NCBI Taxonomy" id="182803"/>
    <lineage>
        <taxon>Eukaryota</taxon>
        <taxon>Metazoa</taxon>
        <taxon>Ecdysozoa</taxon>
        <taxon>Arthropoda</taxon>
        <taxon>Chelicerata</taxon>
        <taxon>Arachnida</taxon>
        <taxon>Araneae</taxon>
        <taxon>Araneomorphae</taxon>
        <taxon>Entelegynae</taxon>
        <taxon>Araneoidea</taxon>
        <taxon>Araneidae</taxon>
        <taxon>Araneus</taxon>
    </lineage>
</organism>
<dbReference type="Proteomes" id="UP000499080">
    <property type="component" value="Unassembled WGS sequence"/>
</dbReference>
<name>A0A4Y2HPG4_ARAVE</name>
<accession>A0A4Y2HPG4</accession>